<evidence type="ECO:0000313" key="2">
    <source>
        <dbReference type="EMBL" id="KAK0393574.1"/>
    </source>
</evidence>
<accession>A0AA39LE11</accession>
<protein>
    <submittedName>
        <fullName evidence="2">Uncharacterized protein</fullName>
    </submittedName>
</protein>
<keyword evidence="3" id="KW-1185">Reference proteome</keyword>
<dbReference type="AlphaFoldDB" id="A0AA39LE11"/>
<sequence>MPGRQRSTRSAASAKEAEPKPPRAQNKRAPRKKEPDEKLRNQAPGPSSRTRRAKPQDARSDRTADDGAGVLEQPVVAEVADNSASSGGAPAEANSPAPAPFVRLSYAELYDMMERRGHLHDHTRRVERLVDQEMEERTSVLVQQYIRNHGCNNINYEQLRREVMEPVVNAISDSLRETMFEETRQHIIRIIGNDPESMERFLQGNLP</sequence>
<proteinExistence type="predicted"/>
<dbReference type="Proteomes" id="UP001175271">
    <property type="component" value="Unassembled WGS sequence"/>
</dbReference>
<feature type="region of interest" description="Disordered" evidence="1">
    <location>
        <begin position="1"/>
        <end position="71"/>
    </location>
</feature>
<gene>
    <name evidence="2" type="ORF">QR680_000284</name>
</gene>
<evidence type="ECO:0000313" key="3">
    <source>
        <dbReference type="Proteomes" id="UP001175271"/>
    </source>
</evidence>
<dbReference type="EMBL" id="JAUCMV010000005">
    <property type="protein sequence ID" value="KAK0393574.1"/>
    <property type="molecule type" value="Genomic_DNA"/>
</dbReference>
<comment type="caution">
    <text evidence="2">The sequence shown here is derived from an EMBL/GenBank/DDBJ whole genome shotgun (WGS) entry which is preliminary data.</text>
</comment>
<reference evidence="2" key="1">
    <citation type="submission" date="2023-06" db="EMBL/GenBank/DDBJ databases">
        <title>Genomic analysis of the entomopathogenic nematode Steinernema hermaphroditum.</title>
        <authorList>
            <person name="Schwarz E.M."/>
            <person name="Heppert J.K."/>
            <person name="Baniya A."/>
            <person name="Schwartz H.T."/>
            <person name="Tan C.-H."/>
            <person name="Antoshechkin I."/>
            <person name="Sternberg P.W."/>
            <person name="Goodrich-Blair H."/>
            <person name="Dillman A.R."/>
        </authorList>
    </citation>
    <scope>NUCLEOTIDE SEQUENCE</scope>
    <source>
        <strain evidence="2">PS9179</strain>
        <tissue evidence="2">Whole animal</tissue>
    </source>
</reference>
<name>A0AA39LE11_9BILA</name>
<evidence type="ECO:0000256" key="1">
    <source>
        <dbReference type="SAM" id="MobiDB-lite"/>
    </source>
</evidence>
<feature type="compositionally biased region" description="Basic and acidic residues" evidence="1">
    <location>
        <begin position="54"/>
        <end position="65"/>
    </location>
</feature>
<organism evidence="2 3">
    <name type="scientific">Steinernema hermaphroditum</name>
    <dbReference type="NCBI Taxonomy" id="289476"/>
    <lineage>
        <taxon>Eukaryota</taxon>
        <taxon>Metazoa</taxon>
        <taxon>Ecdysozoa</taxon>
        <taxon>Nematoda</taxon>
        <taxon>Chromadorea</taxon>
        <taxon>Rhabditida</taxon>
        <taxon>Tylenchina</taxon>
        <taxon>Panagrolaimomorpha</taxon>
        <taxon>Strongyloidoidea</taxon>
        <taxon>Steinernematidae</taxon>
        <taxon>Steinernema</taxon>
    </lineage>
</organism>